<gene>
    <name evidence="2" type="ORF">D5S18_08080</name>
</gene>
<evidence type="ECO:0000313" key="2">
    <source>
        <dbReference type="EMBL" id="RJO77681.1"/>
    </source>
</evidence>
<organism evidence="2 3">
    <name type="scientific">Nocardia panacis</name>
    <dbReference type="NCBI Taxonomy" id="2340916"/>
    <lineage>
        <taxon>Bacteria</taxon>
        <taxon>Bacillati</taxon>
        <taxon>Actinomycetota</taxon>
        <taxon>Actinomycetes</taxon>
        <taxon>Mycobacteriales</taxon>
        <taxon>Nocardiaceae</taxon>
        <taxon>Nocardia</taxon>
    </lineage>
</organism>
<proteinExistence type="predicted"/>
<dbReference type="AlphaFoldDB" id="A0A3A4L592"/>
<reference evidence="2 3" key="1">
    <citation type="submission" date="2018-09" db="EMBL/GenBank/DDBJ databases">
        <title>YIM PH21274 draft genome.</title>
        <authorList>
            <person name="Miao C."/>
        </authorList>
    </citation>
    <scope>NUCLEOTIDE SEQUENCE [LARGE SCALE GENOMIC DNA]</scope>
    <source>
        <strain evidence="2 3">YIM PH 21724</strain>
    </source>
</reference>
<name>A0A3A4L592_9NOCA</name>
<keyword evidence="3" id="KW-1185">Reference proteome</keyword>
<dbReference type="Proteomes" id="UP000266677">
    <property type="component" value="Unassembled WGS sequence"/>
</dbReference>
<dbReference type="EMBL" id="QZFU01000015">
    <property type="protein sequence ID" value="RJO77681.1"/>
    <property type="molecule type" value="Genomic_DNA"/>
</dbReference>
<evidence type="ECO:0000256" key="1">
    <source>
        <dbReference type="SAM" id="MobiDB-lite"/>
    </source>
</evidence>
<comment type="caution">
    <text evidence="2">The sequence shown here is derived from an EMBL/GenBank/DDBJ whole genome shotgun (WGS) entry which is preliminary data.</text>
</comment>
<accession>A0A3A4L592</accession>
<evidence type="ECO:0000313" key="3">
    <source>
        <dbReference type="Proteomes" id="UP000266677"/>
    </source>
</evidence>
<feature type="region of interest" description="Disordered" evidence="1">
    <location>
        <begin position="1"/>
        <end position="31"/>
    </location>
</feature>
<sequence>MVSLRSSPSLTAQRHSRRKYYSELTDEELRSSPSLTAQRHLLIAVAIAVRIALRSSLSLTAQRHKDDSTQWGDEMR</sequence>
<feature type="compositionally biased region" description="Polar residues" evidence="1">
    <location>
        <begin position="1"/>
        <end position="13"/>
    </location>
</feature>
<protein>
    <submittedName>
        <fullName evidence="2">Uncharacterized protein</fullName>
    </submittedName>
</protein>